<organism evidence="2 3">
    <name type="scientific">Prunus armeniaca</name>
    <name type="common">Apricot</name>
    <name type="synonym">Armeniaca vulgaris</name>
    <dbReference type="NCBI Taxonomy" id="36596"/>
    <lineage>
        <taxon>Eukaryota</taxon>
        <taxon>Viridiplantae</taxon>
        <taxon>Streptophyta</taxon>
        <taxon>Embryophyta</taxon>
        <taxon>Tracheophyta</taxon>
        <taxon>Spermatophyta</taxon>
        <taxon>Magnoliopsida</taxon>
        <taxon>eudicotyledons</taxon>
        <taxon>Gunneridae</taxon>
        <taxon>Pentapetalae</taxon>
        <taxon>rosids</taxon>
        <taxon>fabids</taxon>
        <taxon>Rosales</taxon>
        <taxon>Rosaceae</taxon>
        <taxon>Amygdaloideae</taxon>
        <taxon>Amygdaleae</taxon>
        <taxon>Prunus</taxon>
    </lineage>
</organism>
<dbReference type="EMBL" id="CAEKDK010000002">
    <property type="protein sequence ID" value="CAB4269368.1"/>
    <property type="molecule type" value="Genomic_DNA"/>
</dbReference>
<sequence>MAEEGLEFEYRKKFQGIEFRDMHDLINKVDRYASLLKEEVQKRTASKGTYYRNPVVSYAEADSPTNELSRGQHRQAIRLQRTC</sequence>
<accession>A0A6J5U4E9</accession>
<dbReference type="Proteomes" id="UP000507222">
    <property type="component" value="Unassembled WGS sequence"/>
</dbReference>
<dbReference type="AlphaFoldDB" id="A0A6J5U4E9"/>
<evidence type="ECO:0000256" key="1">
    <source>
        <dbReference type="SAM" id="MobiDB-lite"/>
    </source>
</evidence>
<protein>
    <submittedName>
        <fullName evidence="2">Uncharacterized protein</fullName>
    </submittedName>
</protein>
<name>A0A6J5U4E9_PRUAR</name>
<feature type="region of interest" description="Disordered" evidence="1">
    <location>
        <begin position="62"/>
        <end position="83"/>
    </location>
</feature>
<gene>
    <name evidence="2" type="ORF">CURHAP_LOCUS14860</name>
</gene>
<evidence type="ECO:0000313" key="2">
    <source>
        <dbReference type="EMBL" id="CAB4269368.1"/>
    </source>
</evidence>
<evidence type="ECO:0000313" key="3">
    <source>
        <dbReference type="Proteomes" id="UP000507222"/>
    </source>
</evidence>
<proteinExistence type="predicted"/>
<reference evidence="2 3" key="1">
    <citation type="submission" date="2020-05" db="EMBL/GenBank/DDBJ databases">
        <authorList>
            <person name="Campoy J."/>
            <person name="Schneeberger K."/>
            <person name="Spophaly S."/>
        </authorList>
    </citation>
    <scope>NUCLEOTIDE SEQUENCE [LARGE SCALE GENOMIC DNA]</scope>
    <source>
        <strain evidence="2">PruArmRojPasFocal</strain>
    </source>
</reference>